<dbReference type="SMART" id="SM00941">
    <property type="entry name" value="PYNP_C"/>
    <property type="match status" value="1"/>
</dbReference>
<protein>
    <recommendedName>
        <fullName evidence="3 7">Thymidine phosphorylase</fullName>
        <ecNumber evidence="3 7">2.4.2.4</ecNumber>
    </recommendedName>
    <alternativeName>
        <fullName evidence="7">TdRPase</fullName>
    </alternativeName>
</protein>
<dbReference type="SUPFAM" id="SSF54680">
    <property type="entry name" value="Pyrimidine nucleoside phosphorylase C-terminal domain"/>
    <property type="match status" value="1"/>
</dbReference>
<accession>A0A4R2MNE9</accession>
<dbReference type="GeneID" id="99683028"/>
<evidence type="ECO:0000313" key="10">
    <source>
        <dbReference type="Proteomes" id="UP000295106"/>
    </source>
</evidence>
<dbReference type="EC" id="2.4.2.4" evidence="3 7"/>
<comment type="pathway">
    <text evidence="7">Pyrimidine metabolism; dTMP biosynthesis via salvage pathway; dTMP from thymine: step 1/2.</text>
</comment>
<dbReference type="RefSeq" id="WP_132648458.1">
    <property type="nucleotide sequence ID" value="NZ_CP181386.1"/>
</dbReference>
<dbReference type="Gene3D" id="3.40.1030.10">
    <property type="entry name" value="Nucleoside phosphorylase/phosphoribosyltransferase catalytic domain"/>
    <property type="match status" value="1"/>
</dbReference>
<dbReference type="NCBIfam" id="NF004490">
    <property type="entry name" value="PRK05820.1"/>
    <property type="match status" value="1"/>
</dbReference>
<dbReference type="PANTHER" id="PTHR10515:SF0">
    <property type="entry name" value="THYMIDINE PHOSPHORYLASE"/>
    <property type="match status" value="1"/>
</dbReference>
<comment type="subunit">
    <text evidence="2 7">Homodimer.</text>
</comment>
<evidence type="ECO:0000256" key="2">
    <source>
        <dbReference type="ARBA" id="ARBA00011738"/>
    </source>
</evidence>
<evidence type="ECO:0000256" key="6">
    <source>
        <dbReference type="ARBA" id="ARBA00048550"/>
    </source>
</evidence>
<dbReference type="PANTHER" id="PTHR10515">
    <property type="entry name" value="THYMIDINE PHOSPHORYLASE"/>
    <property type="match status" value="1"/>
</dbReference>
<dbReference type="GO" id="GO:0009032">
    <property type="term" value="F:thymidine phosphorylase activity"/>
    <property type="evidence" value="ECO:0007669"/>
    <property type="project" value="UniProtKB-UniRule"/>
</dbReference>
<dbReference type="GO" id="GO:0004645">
    <property type="term" value="F:1,4-alpha-oligoglucan phosphorylase activity"/>
    <property type="evidence" value="ECO:0007669"/>
    <property type="project" value="InterPro"/>
</dbReference>
<evidence type="ECO:0000259" key="8">
    <source>
        <dbReference type="SMART" id="SM00941"/>
    </source>
</evidence>
<keyword evidence="5 7" id="KW-0808">Transferase</keyword>
<keyword evidence="4 7" id="KW-0328">Glycosyltransferase</keyword>
<evidence type="ECO:0000256" key="1">
    <source>
        <dbReference type="ARBA" id="ARBA00006915"/>
    </source>
</evidence>
<dbReference type="GO" id="GO:0005829">
    <property type="term" value="C:cytosol"/>
    <property type="evidence" value="ECO:0007669"/>
    <property type="project" value="TreeGrafter"/>
</dbReference>
<dbReference type="InterPro" id="IPR000312">
    <property type="entry name" value="Glycosyl_Trfase_fam3"/>
</dbReference>
<dbReference type="InterPro" id="IPR035902">
    <property type="entry name" value="Nuc_phospho_transferase"/>
</dbReference>
<evidence type="ECO:0000256" key="7">
    <source>
        <dbReference type="HAMAP-Rule" id="MF_01628"/>
    </source>
</evidence>
<dbReference type="InterPro" id="IPR018090">
    <property type="entry name" value="Pyrmidine_PPas_bac/euk"/>
</dbReference>
<evidence type="ECO:0000256" key="5">
    <source>
        <dbReference type="ARBA" id="ARBA00022679"/>
    </source>
</evidence>
<feature type="domain" description="Pyrimidine nucleoside phosphorylase C-terminal" evidence="8">
    <location>
        <begin position="349"/>
        <end position="423"/>
    </location>
</feature>
<dbReference type="Gene3D" id="1.20.970.10">
    <property type="entry name" value="Transferase, Pyrimidine Nucleoside Phosphorylase, Chain C"/>
    <property type="match status" value="1"/>
</dbReference>
<comment type="catalytic activity">
    <reaction evidence="6 7">
        <text>thymidine + phosphate = 2-deoxy-alpha-D-ribose 1-phosphate + thymine</text>
        <dbReference type="Rhea" id="RHEA:16037"/>
        <dbReference type="ChEBI" id="CHEBI:17748"/>
        <dbReference type="ChEBI" id="CHEBI:17821"/>
        <dbReference type="ChEBI" id="CHEBI:43474"/>
        <dbReference type="ChEBI" id="CHEBI:57259"/>
        <dbReference type="EC" id="2.4.2.4"/>
    </reaction>
</comment>
<dbReference type="Pfam" id="PF00591">
    <property type="entry name" value="Glycos_transf_3"/>
    <property type="match status" value="1"/>
</dbReference>
<dbReference type="InterPro" id="IPR017872">
    <property type="entry name" value="Pyrmidine_PPase_CS"/>
</dbReference>
<dbReference type="InterPro" id="IPR000053">
    <property type="entry name" value="Thymidine/pyrmidine_PPase"/>
</dbReference>
<organism evidence="9 10">
    <name type="scientific">Rubrivivax gelatinosus</name>
    <name type="common">Rhodocyclus gelatinosus</name>
    <name type="synonym">Rhodopseudomonas gelatinosa</name>
    <dbReference type="NCBI Taxonomy" id="28068"/>
    <lineage>
        <taxon>Bacteria</taxon>
        <taxon>Pseudomonadati</taxon>
        <taxon>Pseudomonadota</taxon>
        <taxon>Betaproteobacteria</taxon>
        <taxon>Burkholderiales</taxon>
        <taxon>Sphaerotilaceae</taxon>
        <taxon>Rubrivivax</taxon>
    </lineage>
</organism>
<evidence type="ECO:0000256" key="4">
    <source>
        <dbReference type="ARBA" id="ARBA00022676"/>
    </source>
</evidence>
<dbReference type="InterPro" id="IPR013465">
    <property type="entry name" value="Thymidine_Pase"/>
</dbReference>
<sequence>MLAAEVISNKRDGRALSGNEIRAFVAGLTAPEGEARWSDAQVAALAMAVLLRGMDRAETVALTQAMTDSGERLRWAGFGRPVLDKHSTGGLGDKTSLLLAPIVAACGGLVPMISGRGLGHTGGTLDKLESLPGYGVDPSPERLHTVLRTAGCAIVGASARLAPADRRLYAIRDVTATVESLPLITASILSKKLAAGLDALVLDVKLGSGAFMRDAAAAQALATSLVDTARGAGLAAAALVTDMNQVLGRSAGNALEVAECLALLRGEPGDARLVEVTLGLAARLLVLGGLQADEPAALAAARQALASGAAAERFAAMVAGLGGPGDVLKDARLASAPVIAEVPAPRDGVVAAIDARALGYAIVELGGGRRRGGDVVDPRVGLDAMVALGETRRAGEPLARVHAADKAGAARAVAAVQAAVTLADSAPPPPPWLHQRIDGDIA</sequence>
<dbReference type="UniPathway" id="UPA00578">
    <property type="reaction ID" value="UER00638"/>
</dbReference>
<dbReference type="SUPFAM" id="SSF47648">
    <property type="entry name" value="Nucleoside phosphorylase/phosphoribosyltransferase N-terminal domain"/>
    <property type="match status" value="1"/>
</dbReference>
<dbReference type="Gene3D" id="3.90.1170.30">
    <property type="entry name" value="Pyrimidine nucleoside phosphorylase-like, C-terminal domain"/>
    <property type="match status" value="1"/>
</dbReference>
<dbReference type="FunFam" id="3.40.1030.10:FF:000003">
    <property type="entry name" value="Pyrimidine-nucleoside phosphorylase"/>
    <property type="match status" value="1"/>
</dbReference>
<dbReference type="InterPro" id="IPR013102">
    <property type="entry name" value="PYNP_C"/>
</dbReference>
<dbReference type="EMBL" id="SLXD01000011">
    <property type="protein sequence ID" value="TCP00833.1"/>
    <property type="molecule type" value="Genomic_DNA"/>
</dbReference>
<evidence type="ECO:0000256" key="3">
    <source>
        <dbReference type="ARBA" id="ARBA00011892"/>
    </source>
</evidence>
<dbReference type="Pfam" id="PF07831">
    <property type="entry name" value="PYNP_C"/>
    <property type="match status" value="1"/>
</dbReference>
<comment type="similarity">
    <text evidence="1 7">Belongs to the thymidine/pyrimidine-nucleoside phosphorylase family.</text>
</comment>
<gene>
    <name evidence="7" type="primary">deoA</name>
    <name evidence="9" type="ORF">EV684_11137</name>
</gene>
<dbReference type="NCBIfam" id="TIGR02644">
    <property type="entry name" value="Y_phosphoryl"/>
    <property type="match status" value="1"/>
</dbReference>
<dbReference type="Proteomes" id="UP000295106">
    <property type="component" value="Unassembled WGS sequence"/>
</dbReference>
<dbReference type="AlphaFoldDB" id="A0A4R2MNE9"/>
<comment type="caution">
    <text evidence="9">The sequence shown here is derived from an EMBL/GenBank/DDBJ whole genome shotgun (WGS) entry which is preliminary data.</text>
</comment>
<dbReference type="PIRSF" id="PIRSF000478">
    <property type="entry name" value="TP_PyNP"/>
    <property type="match status" value="1"/>
</dbReference>
<dbReference type="OrthoDB" id="9763887at2"/>
<reference evidence="9 10" key="1">
    <citation type="submission" date="2019-03" db="EMBL/GenBank/DDBJ databases">
        <title>Genomic Encyclopedia of Type Strains, Phase IV (KMG-IV): sequencing the most valuable type-strain genomes for metagenomic binning, comparative biology and taxonomic classification.</title>
        <authorList>
            <person name="Goeker M."/>
        </authorList>
    </citation>
    <scope>NUCLEOTIDE SEQUENCE [LARGE SCALE GENOMIC DNA]</scope>
    <source>
        <strain evidence="9 10">DSM 1709</strain>
    </source>
</reference>
<dbReference type="SUPFAM" id="SSF52418">
    <property type="entry name" value="Nucleoside phosphorylase/phosphoribosyltransferase catalytic domain"/>
    <property type="match status" value="1"/>
</dbReference>
<dbReference type="InterPro" id="IPR017459">
    <property type="entry name" value="Glycosyl_Trfase_fam3_N_dom"/>
</dbReference>
<name>A0A4R2MNE9_RUBGE</name>
<dbReference type="Pfam" id="PF02885">
    <property type="entry name" value="Glycos_trans_3N"/>
    <property type="match status" value="1"/>
</dbReference>
<dbReference type="GO" id="GO:0046104">
    <property type="term" value="P:thymidine metabolic process"/>
    <property type="evidence" value="ECO:0007669"/>
    <property type="project" value="UniProtKB-UniRule"/>
</dbReference>
<dbReference type="InterPro" id="IPR036566">
    <property type="entry name" value="PYNP-like_C_sf"/>
</dbReference>
<dbReference type="InterPro" id="IPR036320">
    <property type="entry name" value="Glycosyl_Trfase_fam3_N_dom_sf"/>
</dbReference>
<dbReference type="GO" id="GO:0006206">
    <property type="term" value="P:pyrimidine nucleobase metabolic process"/>
    <property type="evidence" value="ECO:0007669"/>
    <property type="project" value="InterPro"/>
</dbReference>
<dbReference type="HAMAP" id="MF_01628">
    <property type="entry name" value="Thymid_phosp"/>
    <property type="match status" value="1"/>
</dbReference>
<comment type="function">
    <text evidence="7">The enzymes which catalyze the reversible phosphorolysis of pyrimidine nucleosides are involved in the degradation of these compounds and in their utilization as carbon and energy sources, or in the rescue of pyrimidine bases for nucleotide synthesis.</text>
</comment>
<evidence type="ECO:0000313" key="9">
    <source>
        <dbReference type="EMBL" id="TCP00833.1"/>
    </source>
</evidence>
<dbReference type="PROSITE" id="PS00647">
    <property type="entry name" value="THYMID_PHOSPHORYLASE"/>
    <property type="match status" value="1"/>
</dbReference>
<proteinExistence type="inferred from homology"/>